<name>A0ABP0PQU8_9DINO</name>
<keyword evidence="12 17" id="KW-0711">Selenium</keyword>
<dbReference type="InterPro" id="IPR008829">
    <property type="entry name" value="SepSecS/SepCysS"/>
</dbReference>
<comment type="caution">
    <text evidence="18">The sequence shown here is derived from an EMBL/GenBank/DDBJ whole genome shotgun (WGS) entry which is preliminary data.</text>
</comment>
<dbReference type="PIRSF" id="PIRSF017689">
    <property type="entry name" value="SepSecS"/>
    <property type="match status" value="1"/>
</dbReference>
<accession>A0ABP0PQU8</accession>
<keyword evidence="19" id="KW-1185">Reference proteome</keyword>
<evidence type="ECO:0000313" key="18">
    <source>
        <dbReference type="EMBL" id="CAK9077105.1"/>
    </source>
</evidence>
<keyword evidence="7 17" id="KW-0820">tRNA-binding</keyword>
<dbReference type="InterPro" id="IPR019872">
    <property type="entry name" value="Sec-tRNA_Se_transferase"/>
</dbReference>
<proteinExistence type="inferred from homology"/>
<dbReference type="Proteomes" id="UP001642484">
    <property type="component" value="Unassembled WGS sequence"/>
</dbReference>
<keyword evidence="8 17" id="KW-0808">Transferase</keyword>
<keyword evidence="17" id="KW-0963">Cytoplasm</keyword>
<dbReference type="InterPro" id="IPR015424">
    <property type="entry name" value="PyrdxlP-dep_Trfase"/>
</dbReference>
<keyword evidence="11 17" id="KW-0648">Protein biosynthesis</keyword>
<comment type="catalytic activity">
    <reaction evidence="16 17">
        <text>O-phospho-L-seryl-tRNA(Sec) + selenophosphate + H2O = L-selenocysteinyl-tRNA(Sec) + 2 phosphate</text>
        <dbReference type="Rhea" id="RHEA:25041"/>
        <dbReference type="Rhea" id="RHEA-COMP:9743"/>
        <dbReference type="Rhea" id="RHEA-COMP:9947"/>
        <dbReference type="ChEBI" id="CHEBI:15377"/>
        <dbReference type="ChEBI" id="CHEBI:16144"/>
        <dbReference type="ChEBI" id="CHEBI:43474"/>
        <dbReference type="ChEBI" id="CHEBI:78551"/>
        <dbReference type="ChEBI" id="CHEBI:78573"/>
        <dbReference type="EC" id="2.9.1.2"/>
    </reaction>
</comment>
<comment type="subcellular location">
    <subcellularLocation>
        <location evidence="17">Cytoplasm</location>
    </subcellularLocation>
</comment>
<evidence type="ECO:0000256" key="9">
    <source>
        <dbReference type="ARBA" id="ARBA00022884"/>
    </source>
</evidence>
<evidence type="ECO:0000256" key="2">
    <source>
        <dbReference type="ARBA" id="ARBA00002552"/>
    </source>
</evidence>
<evidence type="ECO:0000256" key="1">
    <source>
        <dbReference type="ARBA" id="ARBA00001933"/>
    </source>
</evidence>
<evidence type="ECO:0000256" key="8">
    <source>
        <dbReference type="ARBA" id="ARBA00022679"/>
    </source>
</evidence>
<evidence type="ECO:0000256" key="11">
    <source>
        <dbReference type="ARBA" id="ARBA00022917"/>
    </source>
</evidence>
<organism evidence="18 19">
    <name type="scientific">Durusdinium trenchii</name>
    <dbReference type="NCBI Taxonomy" id="1381693"/>
    <lineage>
        <taxon>Eukaryota</taxon>
        <taxon>Sar</taxon>
        <taxon>Alveolata</taxon>
        <taxon>Dinophyceae</taxon>
        <taxon>Suessiales</taxon>
        <taxon>Symbiodiniaceae</taxon>
        <taxon>Durusdinium</taxon>
    </lineage>
</organism>
<dbReference type="Gene3D" id="3.40.640.10">
    <property type="entry name" value="Type I PLP-dependent aspartate aminotransferase-like (Major domain)"/>
    <property type="match status" value="1"/>
</dbReference>
<reference evidence="18 19" key="1">
    <citation type="submission" date="2024-02" db="EMBL/GenBank/DDBJ databases">
        <authorList>
            <person name="Chen Y."/>
            <person name="Shah S."/>
            <person name="Dougan E. K."/>
            <person name="Thang M."/>
            <person name="Chan C."/>
        </authorList>
    </citation>
    <scope>NUCLEOTIDE SEQUENCE [LARGE SCALE GENOMIC DNA]</scope>
</reference>
<dbReference type="EC" id="2.9.1.2" evidence="5 17"/>
<evidence type="ECO:0000256" key="4">
    <source>
        <dbReference type="ARBA" id="ARBA00007037"/>
    </source>
</evidence>
<evidence type="ECO:0000313" key="19">
    <source>
        <dbReference type="Proteomes" id="UP001642484"/>
    </source>
</evidence>
<sequence>MLPQHFDLLKGLVNPNYVEQGAQARNSRSKHFTALFTQRRLPDVGWKEDDIQALLDEMASFDTNNFEGNVGVGEREGRVISDLVRRRHFGLTHGIGRSGDVMAEQPKAAGSSLLVQLTRYLALDAIRLAGIKAAKACAVLPAATGLTMTLVFLALRQMRPEGKYVVWSRIDQKSCFKAIGAAGLKPIVVELKPIEGTDALGTDLEGMRSAIEQVGADEVLCICTTTSTFAPRVPDFIDEVAVMAQELQVPHVINNAYGLQCSKCAHLVETGCRRGRVDAFVQSTDKNFMVPVGGAIVAAPSAALVDKVSGLYPGRASMSPVLDLFITLLSLGAPGWTGLLQERKENAKWFEERLGTVSSKLGLRVLKVPANRISFCIDLSPLGRSTDGAEDMDHLTFLGSALFTRRVSGPRVVLCTPKPGAATLDVETPADTIKVKGKYQKVIDGTPFECYGAHTNFYPCCYLTAACAIGASRKEMDAFLERLEAAVQDYKNGAGRKEKSGIAKPALGS</sequence>
<evidence type="ECO:0000256" key="3">
    <source>
        <dbReference type="ARBA" id="ARBA00004822"/>
    </source>
</evidence>
<keyword evidence="10 17" id="KW-0663">Pyridoxal phosphate</keyword>
<dbReference type="InterPro" id="IPR015421">
    <property type="entry name" value="PyrdxlP-dep_Trfase_major"/>
</dbReference>
<gene>
    <name evidence="18" type="ORF">CCMP2556_LOCUS38005</name>
</gene>
<dbReference type="NCBIfam" id="TIGR03531">
    <property type="entry name" value="selenium_SpcS"/>
    <property type="match status" value="1"/>
</dbReference>
<comment type="function">
    <text evidence="2 17">Converts O-phosphoseryl-tRNA(Sec) to selenocysteinyl-tRNA(Sec) required for selenoprotein biosynthesis.</text>
</comment>
<evidence type="ECO:0000256" key="17">
    <source>
        <dbReference type="PIRNR" id="PIRNR017689"/>
    </source>
</evidence>
<dbReference type="Pfam" id="PF05889">
    <property type="entry name" value="SepSecS"/>
    <property type="match status" value="1"/>
</dbReference>
<evidence type="ECO:0000256" key="12">
    <source>
        <dbReference type="ARBA" id="ARBA00023266"/>
    </source>
</evidence>
<evidence type="ECO:0000256" key="10">
    <source>
        <dbReference type="ARBA" id="ARBA00022898"/>
    </source>
</evidence>
<comment type="cofactor">
    <cofactor evidence="1 17">
        <name>pyridoxal 5'-phosphate</name>
        <dbReference type="ChEBI" id="CHEBI:597326"/>
    </cofactor>
</comment>
<protein>
    <recommendedName>
        <fullName evidence="6 17">O-phosphoseryl-tRNA(Sec) selenium transferase</fullName>
        <ecNumber evidence="5 17">2.9.1.2</ecNumber>
    </recommendedName>
    <alternativeName>
        <fullName evidence="13 17">Selenocysteine synthase</fullName>
    </alternativeName>
    <alternativeName>
        <fullName evidence="14 17">Selenocysteinyl-tRNA(Sec) synthase</fullName>
    </alternativeName>
    <alternativeName>
        <fullName evidence="15 17">Sep-tRNA:Sec-tRNA synthase</fullName>
    </alternativeName>
</protein>
<comment type="similarity">
    <text evidence="4 17">Belongs to the SepSecS family.</text>
</comment>
<evidence type="ECO:0000256" key="5">
    <source>
        <dbReference type="ARBA" id="ARBA00012464"/>
    </source>
</evidence>
<dbReference type="SUPFAM" id="SSF53383">
    <property type="entry name" value="PLP-dependent transferases"/>
    <property type="match status" value="1"/>
</dbReference>
<keyword evidence="9 17" id="KW-0694">RNA-binding</keyword>
<evidence type="ECO:0000256" key="6">
    <source>
        <dbReference type="ARBA" id="ARBA00021963"/>
    </source>
</evidence>
<evidence type="ECO:0000256" key="7">
    <source>
        <dbReference type="ARBA" id="ARBA00022555"/>
    </source>
</evidence>
<comment type="pathway">
    <text evidence="3 17">Aminoacyl-tRNA biosynthesis; selenocysteinyl-tRNA(Sec) biosynthesis; selenocysteinyl-tRNA(Sec) from L-seryl-tRNA(Sec) (archaeal/eukaryal route): step 2/2.</text>
</comment>
<evidence type="ECO:0000256" key="13">
    <source>
        <dbReference type="ARBA" id="ARBA00030669"/>
    </source>
</evidence>
<dbReference type="PANTHER" id="PTHR12944:SF2">
    <property type="entry name" value="O-PHOSPHOSERYL-TRNA(SEC) SELENIUM TRANSFERASE"/>
    <property type="match status" value="1"/>
</dbReference>
<dbReference type="EMBL" id="CAXAMN010023361">
    <property type="protein sequence ID" value="CAK9077105.1"/>
    <property type="molecule type" value="Genomic_DNA"/>
</dbReference>
<evidence type="ECO:0000256" key="15">
    <source>
        <dbReference type="ARBA" id="ARBA00032693"/>
    </source>
</evidence>
<evidence type="ECO:0000256" key="14">
    <source>
        <dbReference type="ARBA" id="ARBA00032048"/>
    </source>
</evidence>
<dbReference type="PANTHER" id="PTHR12944">
    <property type="entry name" value="SOLUBLE LIVER ANTIGEN/LIVER PANCREAS ANTIGEN"/>
    <property type="match status" value="1"/>
</dbReference>
<evidence type="ECO:0000256" key="16">
    <source>
        <dbReference type="ARBA" id="ARBA00048808"/>
    </source>
</evidence>